<dbReference type="EMBL" id="RJJE01000017">
    <property type="protein sequence ID" value="RNI28348.1"/>
    <property type="molecule type" value="Genomic_DNA"/>
</dbReference>
<dbReference type="GO" id="GO:0003700">
    <property type="term" value="F:DNA-binding transcription factor activity"/>
    <property type="evidence" value="ECO:0007669"/>
    <property type="project" value="InterPro"/>
</dbReference>
<proteinExistence type="predicted"/>
<organism evidence="5 6">
    <name type="scientific">Rufibacter immobilis</name>
    <dbReference type="NCBI Taxonomy" id="1348778"/>
    <lineage>
        <taxon>Bacteria</taxon>
        <taxon>Pseudomonadati</taxon>
        <taxon>Bacteroidota</taxon>
        <taxon>Cytophagia</taxon>
        <taxon>Cytophagales</taxon>
        <taxon>Hymenobacteraceae</taxon>
        <taxon>Rufibacter</taxon>
    </lineage>
</organism>
<dbReference type="SMART" id="SM00347">
    <property type="entry name" value="HTH_MARR"/>
    <property type="match status" value="1"/>
</dbReference>
<dbReference type="InterPro" id="IPR036388">
    <property type="entry name" value="WH-like_DNA-bd_sf"/>
</dbReference>
<dbReference type="OrthoDB" id="996843at2"/>
<gene>
    <name evidence="5" type="ORF">EFA69_20070</name>
</gene>
<dbReference type="PROSITE" id="PS50995">
    <property type="entry name" value="HTH_MARR_2"/>
    <property type="match status" value="1"/>
</dbReference>
<dbReference type="GO" id="GO:0003677">
    <property type="term" value="F:DNA binding"/>
    <property type="evidence" value="ECO:0007669"/>
    <property type="project" value="UniProtKB-KW"/>
</dbReference>
<keyword evidence="2" id="KW-0238">DNA-binding</keyword>
<reference evidence="5 6" key="1">
    <citation type="submission" date="2018-11" db="EMBL/GenBank/DDBJ databases">
        <title>Rufibacter latericius sp. nov., isolated from water in Baiyang Lake.</title>
        <authorList>
            <person name="Yang Y."/>
        </authorList>
    </citation>
    <scope>NUCLEOTIDE SEQUENCE [LARGE SCALE GENOMIC DNA]</scope>
    <source>
        <strain evidence="5 6">MCC P1</strain>
    </source>
</reference>
<feature type="domain" description="HTH marR-type" evidence="4">
    <location>
        <begin position="4"/>
        <end position="138"/>
    </location>
</feature>
<dbReference type="RefSeq" id="WP_123134814.1">
    <property type="nucleotide sequence ID" value="NZ_RJJE01000017.1"/>
</dbReference>
<dbReference type="AlphaFoldDB" id="A0A3M9MUD5"/>
<keyword evidence="1" id="KW-0805">Transcription regulation</keyword>
<dbReference type="InterPro" id="IPR036390">
    <property type="entry name" value="WH_DNA-bd_sf"/>
</dbReference>
<dbReference type="Pfam" id="PF12802">
    <property type="entry name" value="MarR_2"/>
    <property type="match status" value="1"/>
</dbReference>
<evidence type="ECO:0000256" key="3">
    <source>
        <dbReference type="ARBA" id="ARBA00023163"/>
    </source>
</evidence>
<dbReference type="SUPFAM" id="SSF46785">
    <property type="entry name" value="Winged helix' DNA-binding domain"/>
    <property type="match status" value="1"/>
</dbReference>
<dbReference type="Proteomes" id="UP000271010">
    <property type="component" value="Unassembled WGS sequence"/>
</dbReference>
<dbReference type="PANTHER" id="PTHR42756:SF1">
    <property type="entry name" value="TRANSCRIPTIONAL REPRESSOR OF EMRAB OPERON"/>
    <property type="match status" value="1"/>
</dbReference>
<keyword evidence="6" id="KW-1185">Reference proteome</keyword>
<evidence type="ECO:0000313" key="5">
    <source>
        <dbReference type="EMBL" id="RNI28348.1"/>
    </source>
</evidence>
<evidence type="ECO:0000313" key="6">
    <source>
        <dbReference type="Proteomes" id="UP000271010"/>
    </source>
</evidence>
<evidence type="ECO:0000256" key="1">
    <source>
        <dbReference type="ARBA" id="ARBA00023015"/>
    </source>
</evidence>
<dbReference type="InterPro" id="IPR000835">
    <property type="entry name" value="HTH_MarR-typ"/>
</dbReference>
<dbReference type="PANTHER" id="PTHR42756">
    <property type="entry name" value="TRANSCRIPTIONAL REGULATOR, MARR"/>
    <property type="match status" value="1"/>
</dbReference>
<comment type="caution">
    <text evidence="5">The sequence shown here is derived from an EMBL/GenBank/DDBJ whole genome shotgun (WGS) entry which is preliminary data.</text>
</comment>
<evidence type="ECO:0000259" key="4">
    <source>
        <dbReference type="PROSITE" id="PS50995"/>
    </source>
</evidence>
<accession>A0A3M9MUD5</accession>
<evidence type="ECO:0000256" key="2">
    <source>
        <dbReference type="ARBA" id="ARBA00023125"/>
    </source>
</evidence>
<dbReference type="PRINTS" id="PR00598">
    <property type="entry name" value="HTHMARR"/>
</dbReference>
<dbReference type="Gene3D" id="1.10.10.10">
    <property type="entry name" value="Winged helix-like DNA-binding domain superfamily/Winged helix DNA-binding domain"/>
    <property type="match status" value="1"/>
</dbReference>
<name>A0A3M9MUD5_9BACT</name>
<keyword evidence="3" id="KW-0804">Transcription</keyword>
<sequence length="140" mass="15664">MNEASHLGLLIGRTGLALGKAVEKEFTNSGIDLTFQHFVFLNLLSKNNSLIQQELAEIVKKDKSAVLRVIGVLEGKNLVERCGDTCDRRKKTLLLTPIGKSMLKKAQKIEEKVMNHLQEGLTKDEITTFVKVALHLRNKI</sequence>
<protein>
    <submittedName>
        <fullName evidence="5">MarR family transcriptional regulator</fullName>
    </submittedName>
</protein>